<evidence type="ECO:0000313" key="6">
    <source>
        <dbReference type="Proteomes" id="UP000274922"/>
    </source>
</evidence>
<dbReference type="InterPro" id="IPR041667">
    <property type="entry name" value="Cupin_8"/>
</dbReference>
<dbReference type="EMBL" id="ML009427">
    <property type="protein sequence ID" value="RKO97070.1"/>
    <property type="molecule type" value="Genomic_DNA"/>
</dbReference>
<dbReference type="Pfam" id="PF13621">
    <property type="entry name" value="Cupin_8"/>
    <property type="match status" value="1"/>
</dbReference>
<evidence type="ECO:0000256" key="1">
    <source>
        <dbReference type="SAM" id="MobiDB-lite"/>
    </source>
</evidence>
<name>A0A4P9WZN9_9FUNG</name>
<dbReference type="EMBL" id="ML014192">
    <property type="protein sequence ID" value="RKP00936.1"/>
    <property type="molecule type" value="Genomic_DNA"/>
</dbReference>
<dbReference type="SUPFAM" id="SSF51197">
    <property type="entry name" value="Clavaminate synthase-like"/>
    <property type="match status" value="1"/>
</dbReference>
<dbReference type="SMART" id="SM00558">
    <property type="entry name" value="JmjC"/>
    <property type="match status" value="1"/>
</dbReference>
<feature type="compositionally biased region" description="Pro residues" evidence="1">
    <location>
        <begin position="74"/>
        <end position="87"/>
    </location>
</feature>
<dbReference type="InterPro" id="IPR003347">
    <property type="entry name" value="JmjC_dom"/>
</dbReference>
<dbReference type="STRING" id="1555241.A0A4P9WZN9"/>
<dbReference type="AlphaFoldDB" id="A0A4P9WZN9"/>
<feature type="region of interest" description="Disordered" evidence="1">
    <location>
        <begin position="68"/>
        <end position="87"/>
    </location>
</feature>
<evidence type="ECO:0000313" key="5">
    <source>
        <dbReference type="Proteomes" id="UP000268535"/>
    </source>
</evidence>
<feature type="domain" description="JmjC" evidence="2">
    <location>
        <begin position="212"/>
        <end position="360"/>
    </location>
</feature>
<dbReference type="SUPFAM" id="SSF81383">
    <property type="entry name" value="F-box domain"/>
    <property type="match status" value="1"/>
</dbReference>
<keyword evidence="6" id="KW-1185">Reference proteome</keyword>
<gene>
    <name evidence="3" type="ORF">CAUPRSCDRAFT_7067</name>
    <name evidence="4" type="ORF">CXG81DRAFT_12627</name>
</gene>
<evidence type="ECO:0000313" key="3">
    <source>
        <dbReference type="EMBL" id="RKO97070.1"/>
    </source>
</evidence>
<sequence length="360" mass="39830">MLINWLAQLPAASVAQLAGLSRRMYCFAYHDALWRGFVAQDFGGSWSTFRSTWRNTYKALALERRQPPRLSPEAPVPPPDAETAPPPSALVMDVPIRCDGVFSDVLYLSWRNAHLDLHVDAAHDEATSARQGPLLSDAAFTQQYMEGPDGIGAPVILTNVVTTWPIYRTWPAAEQRWQAATFQAESVRTTYAAYQSYAAQTHDESPLYLFDKDMHHATDVATFPVPAVFSEDWFHVLGPAGRPDFRWLIVGPARAGSTFHIDPNATSAWNAVITGRKRWILFPPGVTPPGVYPSEDGGEVTTPECIVDWWISYLPIARAQAMPFVEGTCAAGEMIFVPSGWWHAVINLDASVAITQNFVA</sequence>
<feature type="non-terminal residue" evidence="3">
    <location>
        <position position="360"/>
    </location>
</feature>
<organism evidence="3 5">
    <name type="scientific">Caulochytrium protostelioides</name>
    <dbReference type="NCBI Taxonomy" id="1555241"/>
    <lineage>
        <taxon>Eukaryota</taxon>
        <taxon>Fungi</taxon>
        <taxon>Fungi incertae sedis</taxon>
        <taxon>Chytridiomycota</taxon>
        <taxon>Chytridiomycota incertae sedis</taxon>
        <taxon>Chytridiomycetes</taxon>
        <taxon>Caulochytriales</taxon>
        <taxon>Caulochytriaceae</taxon>
        <taxon>Caulochytrium</taxon>
    </lineage>
</organism>
<evidence type="ECO:0000313" key="4">
    <source>
        <dbReference type="EMBL" id="RKP00936.1"/>
    </source>
</evidence>
<dbReference type="PROSITE" id="PS51184">
    <property type="entry name" value="JMJC"/>
    <property type="match status" value="1"/>
</dbReference>
<reference evidence="4" key="2">
    <citation type="submission" date="2018-04" db="EMBL/GenBank/DDBJ databases">
        <title>Leveraging single-cell genomics to expand the Fungal Tree of Life.</title>
        <authorList>
            <consortium name="DOE Joint Genome Institute"/>
            <person name="Ahrendt S.R."/>
            <person name="Quandt C.A."/>
            <person name="Ciobanu D."/>
            <person name="Clum A."/>
            <person name="Salamov A."/>
            <person name="Andreopoulos B."/>
            <person name="Cheng J.-F."/>
            <person name="Woyke T."/>
            <person name="Pelin A."/>
            <person name="Henrissat B."/>
            <person name="Benny G.L."/>
            <person name="Smith M.E."/>
            <person name="James T.Y."/>
            <person name="Grigoriev I.V."/>
        </authorList>
    </citation>
    <scope>NUCLEOTIDE SEQUENCE</scope>
    <source>
        <strain evidence="4">ATCC 52028</strain>
    </source>
</reference>
<dbReference type="GO" id="GO:0000987">
    <property type="term" value="F:cis-regulatory region sequence-specific DNA binding"/>
    <property type="evidence" value="ECO:0007669"/>
    <property type="project" value="TreeGrafter"/>
</dbReference>
<dbReference type="PANTHER" id="PTHR12480">
    <property type="entry name" value="ARGININE DEMETHYLASE AND LYSYL-HYDROXYLASE JMJD"/>
    <property type="match status" value="1"/>
</dbReference>
<dbReference type="InterPro" id="IPR050910">
    <property type="entry name" value="JMJD6_ArgDemeth/LysHydrox"/>
</dbReference>
<dbReference type="GO" id="GO:0005634">
    <property type="term" value="C:nucleus"/>
    <property type="evidence" value="ECO:0007669"/>
    <property type="project" value="TreeGrafter"/>
</dbReference>
<evidence type="ECO:0000259" key="2">
    <source>
        <dbReference type="PROSITE" id="PS51184"/>
    </source>
</evidence>
<dbReference type="OrthoDB" id="424465at2759"/>
<dbReference type="InterPro" id="IPR036047">
    <property type="entry name" value="F-box-like_dom_sf"/>
</dbReference>
<protein>
    <submittedName>
        <fullName evidence="3">Clavaminate synthase-like protein</fullName>
    </submittedName>
</protein>
<dbReference type="Proteomes" id="UP000268535">
    <property type="component" value="Unassembled WGS sequence"/>
</dbReference>
<proteinExistence type="predicted"/>
<dbReference type="PANTHER" id="PTHR12480:SF21">
    <property type="entry name" value="JMJC DOMAIN-CONTAINING PROTEIN 8"/>
    <property type="match status" value="1"/>
</dbReference>
<accession>A0A4P9WZN9</accession>
<dbReference type="Gene3D" id="2.60.120.650">
    <property type="entry name" value="Cupin"/>
    <property type="match status" value="1"/>
</dbReference>
<reference evidence="3" key="3">
    <citation type="submission" date="2018-08" db="EMBL/GenBank/DDBJ databases">
        <title>Leveraging single-cell genomics to expand the Fungal Tree of Life.</title>
        <authorList>
            <consortium name="DOE Joint Genome Institute"/>
            <person name="Ahrendt S.R."/>
            <person name="Quandt C.A."/>
            <person name="Ciobanu D."/>
            <person name="Clum A."/>
            <person name="Salamov A."/>
            <person name="Andreopoulos B."/>
            <person name="Cheng J.-F."/>
            <person name="Woyke T."/>
            <person name="Pelin A."/>
            <person name="Henrissat B."/>
            <person name="Reynolds N."/>
            <person name="Benny G.L."/>
            <person name="Smith M.E."/>
            <person name="James T.Y."/>
            <person name="Grigoriev I.V."/>
        </authorList>
    </citation>
    <scope>NUCLEOTIDE SEQUENCE</scope>
    <source>
        <strain evidence="3">ATCC 52028</strain>
    </source>
</reference>
<reference evidence="5 6" key="1">
    <citation type="journal article" date="2018" name="Nat. Microbiol.">
        <title>Leveraging single-cell genomics to expand the fungal tree of life.</title>
        <authorList>
            <person name="Ahrendt S.R."/>
            <person name="Quandt C.A."/>
            <person name="Ciobanu D."/>
            <person name="Clum A."/>
            <person name="Salamov A."/>
            <person name="Andreopoulos B."/>
            <person name="Cheng J.F."/>
            <person name="Woyke T."/>
            <person name="Pelin A."/>
            <person name="Henrissat B."/>
            <person name="Reynolds N.K."/>
            <person name="Benny G.L."/>
            <person name="Smith M.E."/>
            <person name="James T.Y."/>
            <person name="Grigoriev I.V."/>
        </authorList>
    </citation>
    <scope>NUCLEOTIDE SEQUENCE [LARGE SCALE GENOMIC DNA]</scope>
    <source>
        <strain evidence="5 6">ATCC 52028</strain>
    </source>
</reference>
<dbReference type="Proteomes" id="UP000274922">
    <property type="component" value="Unassembled WGS sequence"/>
</dbReference>